<evidence type="ECO:0000256" key="1">
    <source>
        <dbReference type="SAM" id="MobiDB-lite"/>
    </source>
</evidence>
<dbReference type="Pfam" id="PF07963">
    <property type="entry name" value="N_methyl"/>
    <property type="match status" value="1"/>
</dbReference>
<dbReference type="InterPro" id="IPR027558">
    <property type="entry name" value="Pre_pil_HX9DG_C"/>
</dbReference>
<comment type="caution">
    <text evidence="4">The sequence shown here is derived from an EMBL/GenBank/DDBJ whole genome shotgun (WGS) entry which is preliminary data.</text>
</comment>
<name>A0ABP9VRZ6_9BACT</name>
<evidence type="ECO:0000313" key="5">
    <source>
        <dbReference type="Proteomes" id="UP001416858"/>
    </source>
</evidence>
<accession>A0ABP9VRZ6</accession>
<dbReference type="InterPro" id="IPR012902">
    <property type="entry name" value="N_methyl_site"/>
</dbReference>
<protein>
    <recommendedName>
        <fullName evidence="3">DUF1559 domain-containing protein</fullName>
    </recommendedName>
</protein>
<dbReference type="NCBIfam" id="TIGR02532">
    <property type="entry name" value="IV_pilin_GFxxxE"/>
    <property type="match status" value="1"/>
</dbReference>
<dbReference type="Proteomes" id="UP001416858">
    <property type="component" value="Unassembled WGS sequence"/>
</dbReference>
<dbReference type="InterPro" id="IPR045584">
    <property type="entry name" value="Pilin-like"/>
</dbReference>
<organism evidence="4 5">
    <name type="scientific">Novipirellula caenicola</name>
    <dbReference type="NCBI Taxonomy" id="1536901"/>
    <lineage>
        <taxon>Bacteria</taxon>
        <taxon>Pseudomonadati</taxon>
        <taxon>Planctomycetota</taxon>
        <taxon>Planctomycetia</taxon>
        <taxon>Pirellulales</taxon>
        <taxon>Pirellulaceae</taxon>
        <taxon>Novipirellula</taxon>
    </lineage>
</organism>
<dbReference type="EMBL" id="BAABRO010000007">
    <property type="protein sequence ID" value="GAA5507939.1"/>
    <property type="molecule type" value="Genomic_DNA"/>
</dbReference>
<keyword evidence="2" id="KW-0472">Membrane</keyword>
<feature type="domain" description="DUF1559" evidence="3">
    <location>
        <begin position="69"/>
        <end position="418"/>
    </location>
</feature>
<proteinExistence type="predicted"/>
<keyword evidence="5" id="KW-1185">Reference proteome</keyword>
<dbReference type="InterPro" id="IPR011453">
    <property type="entry name" value="DUF1559"/>
</dbReference>
<evidence type="ECO:0000313" key="4">
    <source>
        <dbReference type="EMBL" id="GAA5507939.1"/>
    </source>
</evidence>
<feature type="transmembrane region" description="Helical" evidence="2">
    <location>
        <begin position="50"/>
        <end position="68"/>
    </location>
</feature>
<dbReference type="SUPFAM" id="SSF54523">
    <property type="entry name" value="Pili subunits"/>
    <property type="match status" value="1"/>
</dbReference>
<evidence type="ECO:0000259" key="3">
    <source>
        <dbReference type="Pfam" id="PF07596"/>
    </source>
</evidence>
<evidence type="ECO:0000256" key="2">
    <source>
        <dbReference type="SAM" id="Phobius"/>
    </source>
</evidence>
<dbReference type="PROSITE" id="PS00409">
    <property type="entry name" value="PROKAR_NTER_METHYL"/>
    <property type="match status" value="1"/>
</dbReference>
<feature type="region of interest" description="Disordered" evidence="1">
    <location>
        <begin position="427"/>
        <end position="450"/>
    </location>
</feature>
<dbReference type="Pfam" id="PF07596">
    <property type="entry name" value="SBP_bac_10"/>
    <property type="match status" value="1"/>
</dbReference>
<gene>
    <name evidence="4" type="ORF">Rcae01_03397</name>
</gene>
<dbReference type="PANTHER" id="PTHR30093:SF2">
    <property type="entry name" value="TYPE II SECRETION SYSTEM PROTEIN H"/>
    <property type="match status" value="1"/>
</dbReference>
<dbReference type="PANTHER" id="PTHR30093">
    <property type="entry name" value="GENERAL SECRETION PATHWAY PROTEIN G"/>
    <property type="match status" value="1"/>
</dbReference>
<keyword evidence="2" id="KW-1133">Transmembrane helix</keyword>
<dbReference type="NCBIfam" id="TIGR04294">
    <property type="entry name" value="pre_pil_HX9DG"/>
    <property type="match status" value="1"/>
</dbReference>
<reference evidence="4 5" key="1">
    <citation type="submission" date="2024-02" db="EMBL/GenBank/DDBJ databases">
        <title>Rhodopirellula caenicola NBRC 110016.</title>
        <authorList>
            <person name="Ichikawa N."/>
            <person name="Katano-Makiyama Y."/>
            <person name="Hidaka K."/>
        </authorList>
    </citation>
    <scope>NUCLEOTIDE SEQUENCE [LARGE SCALE GENOMIC DNA]</scope>
    <source>
        <strain evidence="4 5">NBRC 110016</strain>
    </source>
</reference>
<dbReference type="Gene3D" id="3.30.700.10">
    <property type="entry name" value="Glycoprotein, Type 4 Pilin"/>
    <property type="match status" value="1"/>
</dbReference>
<sequence>MGSRYVLVCQRFLMWGDYLSSATFLPVSFANRGSQMNQTSSRAGFTLVELLVVIAIIGVLVGLLLPAVQAAREAARRMSCSNNFKQLGLATHNYHSAYNQLPVQMGGSAQVSGFAADARRPGTATIAKGNNRFWLSALVGLTPFFEQQAMWEQISNPYLIPAGDPGEGLLFSAMGPYPGKGLGTGSQGHGESMYRPWLTTIGTLRCPSDPGEGLPAQGRTNYAFCLGDAIQQTDEGYTSVSGFKNSTRAQRARESCRGAFVPRKTMRFRDILDGLANTIVMGEIKTDLGDRDASTELIKATTENILRTNPGVCGSQRDPERPQFWLQSLGSGFAFTGGAERQRGFVWSFGNAMNTGFHTILPPNSEICASDWVNASGGSSGGAYWGEGVYSVSSRHQGGVHVLMGDGAVKFVTDSIEAGQRSHATVRQGGTAADPVHATTPGSPSPFGLWGSLGTRAGKEVIDEAF</sequence>
<keyword evidence="2" id="KW-0812">Transmembrane</keyword>